<dbReference type="SUPFAM" id="SSF53300">
    <property type="entry name" value="vWA-like"/>
    <property type="match status" value="1"/>
</dbReference>
<dbReference type="SMART" id="SM00327">
    <property type="entry name" value="VWA"/>
    <property type="match status" value="1"/>
</dbReference>
<feature type="domain" description="VWFA" evidence="2">
    <location>
        <begin position="460"/>
        <end position="642"/>
    </location>
</feature>
<evidence type="ECO:0000313" key="4">
    <source>
        <dbReference type="Proteomes" id="UP000605618"/>
    </source>
</evidence>
<dbReference type="CDD" id="cd00198">
    <property type="entry name" value="vWFA"/>
    <property type="match status" value="1"/>
</dbReference>
<evidence type="ECO:0000259" key="2">
    <source>
        <dbReference type="SMART" id="SM00327"/>
    </source>
</evidence>
<feature type="region of interest" description="Disordered" evidence="1">
    <location>
        <begin position="391"/>
        <end position="418"/>
    </location>
</feature>
<sequence>MSPSRGARYGRYEGGDPLAPPVDLRDALAAIGDDVLEGASPRQALRELLRRGFGDRRGLDDLAAQANRRRRELLQRNNLGGTLDEVRELLDRAVLEERKALARALDDDARFAEMRIEELPPSTAQAVADLADYDWRSSQAREDYEKIRDLLGRELLDQRFDGMKQALEGATEEDRQRIRDMLEDLNALLDSHARGEDTTEQFEQFMNRHGEFFPENPRNTDELLDSLARRAAAAQRLRNSLTPDQRAELDALAQQAFGDPSLTNQLDRLDAHLQAARPGEDWNGSAEFRGDDGLGLGEGTSAVADVADLERLSEQLSQQYPGAQLDDIDTEALARQLGDEAVADARTLADLEKALQQQGFFDRAPDGQWRLSPKAMRQLGQTALRDVAGSLAHRGGQRETRRAGSMGEPTGASRAWEFGDTEPWDVTRTLTNAILREPGRMPVRMTVADVEVAETEQRAQAAVALLVDTSFSMVMDGRWVPMKRTALALEHLVTTRFRGDALQLIGFGRYAQALSVAELAGLDGAWDQGTNLHHALLLAARHLRRHPNAQPVVLIVTDGEPTAHLEPDGQAFFDYPPNVRTLGLTVRELDTLARLGAQVTIFRLGDDPGLARVVDRMAQRVGGRVVAPDLDGLGAAVVSDYMRMRRPGR</sequence>
<evidence type="ECO:0000313" key="3">
    <source>
        <dbReference type="EMBL" id="NKS28216.1"/>
    </source>
</evidence>
<dbReference type="RefSeq" id="WP_064058048.1">
    <property type="nucleotide sequence ID" value="NZ_AP024187.1"/>
</dbReference>
<comment type="caution">
    <text evidence="3">The sequence shown here is derived from an EMBL/GenBank/DDBJ whole genome shotgun (WGS) entry which is preliminary data.</text>
</comment>
<gene>
    <name evidence="3" type="ORF">GS505_20830</name>
</gene>
<reference evidence="3" key="1">
    <citation type="journal article" date="2020" name="Environ. Microbiol.">
        <title>The novel and transferable erm(51) gene confers Macrolides, Lincosamides, and Streptogramins B (MLSB) resistance to clonal Rhodococcus equi in the environment.</title>
        <authorList>
            <person name="Huber L."/>
            <person name="Giguere S."/>
            <person name="Slovis N.M."/>
            <person name="Alvarez-Narvaez S."/>
            <person name="Hart K.A."/>
            <person name="Greiter M."/>
            <person name="Morris E.R.A."/>
            <person name="Cohen N.D."/>
        </authorList>
    </citation>
    <scope>NUCLEOTIDE SEQUENCE</scope>
    <source>
        <strain evidence="3">Lh_141_1</strain>
    </source>
</reference>
<proteinExistence type="predicted"/>
<organism evidence="3 4">
    <name type="scientific">Rhodococcus hoagii</name>
    <name type="common">Corynebacterium equii</name>
    <dbReference type="NCBI Taxonomy" id="43767"/>
    <lineage>
        <taxon>Bacteria</taxon>
        <taxon>Bacillati</taxon>
        <taxon>Actinomycetota</taxon>
        <taxon>Actinomycetes</taxon>
        <taxon>Mycobacteriales</taxon>
        <taxon>Nocardiaceae</taxon>
        <taxon>Prescottella</taxon>
    </lineage>
</organism>
<dbReference type="InterPro" id="IPR036465">
    <property type="entry name" value="vWFA_dom_sf"/>
</dbReference>
<dbReference type="EMBL" id="WUYZ01000007">
    <property type="protein sequence ID" value="NKS28216.1"/>
    <property type="molecule type" value="Genomic_DNA"/>
</dbReference>
<protein>
    <recommendedName>
        <fullName evidence="2">VWFA domain-containing protein</fullName>
    </recommendedName>
</protein>
<accession>A0AAE4ZJ56</accession>
<dbReference type="Proteomes" id="UP000605618">
    <property type="component" value="Unassembled WGS sequence"/>
</dbReference>
<dbReference type="Gene3D" id="3.40.50.410">
    <property type="entry name" value="von Willebrand factor, type A domain"/>
    <property type="match status" value="1"/>
</dbReference>
<evidence type="ECO:0000256" key="1">
    <source>
        <dbReference type="SAM" id="MobiDB-lite"/>
    </source>
</evidence>
<dbReference type="InterPro" id="IPR002035">
    <property type="entry name" value="VWF_A"/>
</dbReference>
<dbReference type="AlphaFoldDB" id="A0AAE4ZJ56"/>
<name>A0AAE4ZJ56_RHOHA</name>
<dbReference type="GeneID" id="57576832"/>